<evidence type="ECO:0000313" key="2">
    <source>
        <dbReference type="EMBL" id="KGM32721.1"/>
    </source>
</evidence>
<dbReference type="CDD" id="cd03049">
    <property type="entry name" value="GST_N_3"/>
    <property type="match status" value="1"/>
</dbReference>
<dbReference type="PANTHER" id="PTHR43968">
    <property type="match status" value="1"/>
</dbReference>
<dbReference type="SUPFAM" id="SSF52833">
    <property type="entry name" value="Thioredoxin-like"/>
    <property type="match status" value="1"/>
</dbReference>
<evidence type="ECO:0000259" key="1">
    <source>
        <dbReference type="PROSITE" id="PS50404"/>
    </source>
</evidence>
<dbReference type="Gene3D" id="3.40.30.10">
    <property type="entry name" value="Glutaredoxin"/>
    <property type="match status" value="1"/>
</dbReference>
<evidence type="ECO:0000313" key="3">
    <source>
        <dbReference type="Proteomes" id="UP000029995"/>
    </source>
</evidence>
<reference evidence="2 3" key="1">
    <citation type="submission" date="2014-01" db="EMBL/GenBank/DDBJ databases">
        <title>Genome sequence determination for a cystic fibrosis isolate, Inquilinus limosus.</title>
        <authorList>
            <person name="Pino M."/>
            <person name="Di Conza J."/>
            <person name="Gutkind G."/>
        </authorList>
    </citation>
    <scope>NUCLEOTIDE SEQUENCE [LARGE SCALE GENOMIC DNA]</scope>
    <source>
        <strain evidence="2 3">MP06</strain>
    </source>
</reference>
<name>A0A0A0D1W5_9PROT</name>
<dbReference type="InterPro" id="IPR050983">
    <property type="entry name" value="GST_Omega/HSP26"/>
</dbReference>
<dbReference type="Pfam" id="PF13409">
    <property type="entry name" value="GST_N_2"/>
    <property type="match status" value="1"/>
</dbReference>
<dbReference type="PANTHER" id="PTHR43968:SF6">
    <property type="entry name" value="GLUTATHIONE S-TRANSFERASE OMEGA"/>
    <property type="match status" value="1"/>
</dbReference>
<dbReference type="InterPro" id="IPR036249">
    <property type="entry name" value="Thioredoxin-like_sf"/>
</dbReference>
<proteinExistence type="predicted"/>
<dbReference type="Gene3D" id="1.20.1050.10">
    <property type="match status" value="1"/>
</dbReference>
<dbReference type="AlphaFoldDB" id="A0A0A0D1W5"/>
<dbReference type="GO" id="GO:0005737">
    <property type="term" value="C:cytoplasm"/>
    <property type="evidence" value="ECO:0007669"/>
    <property type="project" value="TreeGrafter"/>
</dbReference>
<sequence length="200" mass="22203">MKLLYSPFSPFARKVRIVAHELGLQDRIEVVPTSTEDPASGLSARNPLNKIPVLETEFGPLYDSPVICEYLDSLQEGGKLVPAMGPARWQALRWQALADGLMDAALLIRYELTLRQEGGRSESWTERQKAKIRKSLDQMEADAAELDGPLTIGSIAAAAALGYLDLRFADWGWRETHPRLAAWHAVFAERPSYVTTIAQA</sequence>
<dbReference type="PROSITE" id="PS50404">
    <property type="entry name" value="GST_NTER"/>
    <property type="match status" value="1"/>
</dbReference>
<dbReference type="InterPro" id="IPR004045">
    <property type="entry name" value="Glutathione_S-Trfase_N"/>
</dbReference>
<accession>A0A0A0D1W5</accession>
<dbReference type="Proteomes" id="UP000029995">
    <property type="component" value="Unassembled WGS sequence"/>
</dbReference>
<gene>
    <name evidence="2" type="ORF">P409_19755</name>
</gene>
<dbReference type="SUPFAM" id="SSF47616">
    <property type="entry name" value="GST C-terminal domain-like"/>
    <property type="match status" value="1"/>
</dbReference>
<dbReference type="EMBL" id="JANX01000273">
    <property type="protein sequence ID" value="KGM32721.1"/>
    <property type="molecule type" value="Genomic_DNA"/>
</dbReference>
<organism evidence="2 3">
    <name type="scientific">Inquilinus limosus MP06</name>
    <dbReference type="NCBI Taxonomy" id="1398085"/>
    <lineage>
        <taxon>Bacteria</taxon>
        <taxon>Pseudomonadati</taxon>
        <taxon>Pseudomonadota</taxon>
        <taxon>Alphaproteobacteria</taxon>
        <taxon>Rhodospirillales</taxon>
        <taxon>Rhodospirillaceae</taxon>
        <taxon>Inquilinus</taxon>
    </lineage>
</organism>
<dbReference type="OrthoDB" id="9795329at2"/>
<dbReference type="CDD" id="cd03205">
    <property type="entry name" value="GST_C_6"/>
    <property type="match status" value="1"/>
</dbReference>
<dbReference type="InterPro" id="IPR036282">
    <property type="entry name" value="Glutathione-S-Trfase_C_sf"/>
</dbReference>
<comment type="caution">
    <text evidence="2">The sequence shown here is derived from an EMBL/GenBank/DDBJ whole genome shotgun (WGS) entry which is preliminary data.</text>
</comment>
<dbReference type="Pfam" id="PF13410">
    <property type="entry name" value="GST_C_2"/>
    <property type="match status" value="1"/>
</dbReference>
<protein>
    <recommendedName>
        <fullName evidence="1">GST N-terminal domain-containing protein</fullName>
    </recommendedName>
</protein>
<dbReference type="RefSeq" id="WP_034842144.1">
    <property type="nucleotide sequence ID" value="NZ_JANX01000273.1"/>
</dbReference>
<feature type="domain" description="GST N-terminal" evidence="1">
    <location>
        <begin position="1"/>
        <end position="79"/>
    </location>
</feature>